<reference evidence="2" key="1">
    <citation type="journal article" date="2021" name="Sci. Adv.">
        <title>The American lobster genome reveals insights on longevity, neural, and immune adaptations.</title>
        <authorList>
            <person name="Polinski J.M."/>
            <person name="Zimin A.V."/>
            <person name="Clark K.F."/>
            <person name="Kohn A.B."/>
            <person name="Sadowski N."/>
            <person name="Timp W."/>
            <person name="Ptitsyn A."/>
            <person name="Khanna P."/>
            <person name="Romanova D.Y."/>
            <person name="Williams P."/>
            <person name="Greenwood S.J."/>
            <person name="Moroz L.L."/>
            <person name="Walt D.R."/>
            <person name="Bodnar A.G."/>
        </authorList>
    </citation>
    <scope>NUCLEOTIDE SEQUENCE</scope>
    <source>
        <strain evidence="2">GMGI-L3</strain>
    </source>
</reference>
<name>A0A8J5N494_HOMAM</name>
<feature type="region of interest" description="Disordered" evidence="1">
    <location>
        <begin position="162"/>
        <end position="193"/>
    </location>
</feature>
<dbReference type="EMBL" id="JAHLQT010010243">
    <property type="protein sequence ID" value="KAG7172854.1"/>
    <property type="molecule type" value="Genomic_DNA"/>
</dbReference>
<evidence type="ECO:0000256" key="1">
    <source>
        <dbReference type="SAM" id="MobiDB-lite"/>
    </source>
</evidence>
<dbReference type="Proteomes" id="UP000747542">
    <property type="component" value="Unassembled WGS sequence"/>
</dbReference>
<feature type="compositionally biased region" description="Polar residues" evidence="1">
    <location>
        <begin position="184"/>
        <end position="193"/>
    </location>
</feature>
<organism evidence="2 3">
    <name type="scientific">Homarus americanus</name>
    <name type="common">American lobster</name>
    <dbReference type="NCBI Taxonomy" id="6706"/>
    <lineage>
        <taxon>Eukaryota</taxon>
        <taxon>Metazoa</taxon>
        <taxon>Ecdysozoa</taxon>
        <taxon>Arthropoda</taxon>
        <taxon>Crustacea</taxon>
        <taxon>Multicrustacea</taxon>
        <taxon>Malacostraca</taxon>
        <taxon>Eumalacostraca</taxon>
        <taxon>Eucarida</taxon>
        <taxon>Decapoda</taxon>
        <taxon>Pleocyemata</taxon>
        <taxon>Astacidea</taxon>
        <taxon>Nephropoidea</taxon>
        <taxon>Nephropidae</taxon>
        <taxon>Homarus</taxon>
    </lineage>
</organism>
<keyword evidence="3" id="KW-1185">Reference proteome</keyword>
<evidence type="ECO:0000313" key="2">
    <source>
        <dbReference type="EMBL" id="KAG7172854.1"/>
    </source>
</evidence>
<sequence>MRVGGVTLVWVAWSCVGVMLVRGGGVAEPLLRLERDYWLLKAAPNNQSTMSIAFLAFRVILFDVLPRDVRGDFQHPGGAGANGVPGQIRRSPGLDLGDNLNNLAEVVNKSTIYLYRDETRTAVSVCCEETNKPSATFTRLSVYTPGSRLFLPTQAPLSRNLEATRSGRKGQNCIKSHPKPILSESVSRPQPRC</sequence>
<evidence type="ECO:0000313" key="3">
    <source>
        <dbReference type="Proteomes" id="UP000747542"/>
    </source>
</evidence>
<gene>
    <name evidence="2" type="ORF">Hamer_G025088</name>
</gene>
<accession>A0A8J5N494</accession>
<protein>
    <submittedName>
        <fullName evidence="2">Uncharacterized protein</fullName>
    </submittedName>
</protein>
<dbReference type="AlphaFoldDB" id="A0A8J5N494"/>
<proteinExistence type="predicted"/>
<comment type="caution">
    <text evidence="2">The sequence shown here is derived from an EMBL/GenBank/DDBJ whole genome shotgun (WGS) entry which is preliminary data.</text>
</comment>